<dbReference type="Gene3D" id="1.10.8.730">
    <property type="match status" value="1"/>
</dbReference>
<dbReference type="CDD" id="cd01127">
    <property type="entry name" value="TrwB_TraG_TraD_VirD4"/>
    <property type="match status" value="1"/>
</dbReference>
<dbReference type="InterPro" id="IPR019476">
    <property type="entry name" value="T4SS_TraD_DNA-bd"/>
</dbReference>
<protein>
    <submittedName>
        <fullName evidence="2">Type IV secretion system DNA-binding domain-containing protein</fullName>
    </submittedName>
</protein>
<dbReference type="InterPro" id="IPR027417">
    <property type="entry name" value="P-loop_NTPase"/>
</dbReference>
<evidence type="ECO:0000313" key="2">
    <source>
        <dbReference type="EMBL" id="UUO14929.1"/>
    </source>
</evidence>
<dbReference type="InterPro" id="IPR003593">
    <property type="entry name" value="AAA+_ATPase"/>
</dbReference>
<dbReference type="SUPFAM" id="SSF52540">
    <property type="entry name" value="P-loop containing nucleoside triphosphate hydrolases"/>
    <property type="match status" value="1"/>
</dbReference>
<keyword evidence="2" id="KW-0238">DNA-binding</keyword>
<dbReference type="RefSeq" id="WP_257121001.1">
    <property type="nucleotide sequence ID" value="NZ_CP099464.1"/>
</dbReference>
<reference evidence="2" key="1">
    <citation type="submission" date="2022-06" db="EMBL/GenBank/DDBJ databases">
        <title>Nostosin G and Spiroidesin B from the Cyanobacterium Dolichospermum sp. NIES-1697.</title>
        <authorList>
            <person name="Phan C.-S."/>
            <person name="Mehjabin J.J."/>
            <person name="Anas A.R.J."/>
            <person name="Hayasaka M."/>
            <person name="Onoki R."/>
            <person name="Wang J."/>
            <person name="Umezawa T."/>
            <person name="Washio K."/>
            <person name="Morikawa M."/>
            <person name="Okino T."/>
        </authorList>
    </citation>
    <scope>NUCLEOTIDE SEQUENCE</scope>
    <source>
        <strain evidence="2">NIES-1697</strain>
    </source>
</reference>
<dbReference type="InterPro" id="IPR051162">
    <property type="entry name" value="T4SS_component"/>
</dbReference>
<dbReference type="Pfam" id="PF01935">
    <property type="entry name" value="DUF87"/>
    <property type="match status" value="1"/>
</dbReference>
<dbReference type="InterPro" id="IPR002789">
    <property type="entry name" value="HerA_central"/>
</dbReference>
<dbReference type="SMART" id="SM00382">
    <property type="entry name" value="AAA"/>
    <property type="match status" value="1"/>
</dbReference>
<keyword evidence="3" id="KW-1185">Reference proteome</keyword>
<evidence type="ECO:0000313" key="3">
    <source>
        <dbReference type="Proteomes" id="UP001057561"/>
    </source>
</evidence>
<dbReference type="GO" id="GO:0003677">
    <property type="term" value="F:DNA binding"/>
    <property type="evidence" value="ECO:0007669"/>
    <property type="project" value="UniProtKB-KW"/>
</dbReference>
<accession>A0ABY5LV74</accession>
<dbReference type="Gene3D" id="3.40.50.300">
    <property type="entry name" value="P-loop containing nucleotide triphosphate hydrolases"/>
    <property type="match status" value="2"/>
</dbReference>
<dbReference type="PANTHER" id="PTHR30121">
    <property type="entry name" value="UNCHARACTERIZED PROTEIN YJGR-RELATED"/>
    <property type="match status" value="1"/>
</dbReference>
<dbReference type="EMBL" id="CP099464">
    <property type="protein sequence ID" value="UUO14929.1"/>
    <property type="molecule type" value="Genomic_DNA"/>
</dbReference>
<organism evidence="2 3">
    <name type="scientific">Dolichospermum heterosporum TAC447</name>
    <dbReference type="NCBI Taxonomy" id="747523"/>
    <lineage>
        <taxon>Bacteria</taxon>
        <taxon>Bacillati</taxon>
        <taxon>Cyanobacteriota</taxon>
        <taxon>Cyanophyceae</taxon>
        <taxon>Nostocales</taxon>
        <taxon>Aphanizomenonaceae</taxon>
        <taxon>Dolichospermum</taxon>
        <taxon>Dolichospermum heterosporum</taxon>
    </lineage>
</organism>
<proteinExistence type="predicted"/>
<dbReference type="Proteomes" id="UP001057561">
    <property type="component" value="Chromosome"/>
</dbReference>
<feature type="domain" description="AAA+ ATPase" evidence="1">
    <location>
        <begin position="39"/>
        <end position="314"/>
    </location>
</feature>
<sequence length="360" mass="39644">MKPLPQATLKPQGKIIEKERSHSGILLGDKCYWNPALLPNGHVAIIGTSGSGKTQTLKAIAYELPKLFPSIKNIIIDYHGDQQLPGEVCYPLDMESPYGINPLTIDLDTKGGGPALQGIAVAAILRKALTMGANQEGLIIEILSQCYKQKGITQESVSTWTNKPPTFQDLQNEITARIENGCRESSKLALKLAAMFEYGIFNKPQPNLKLPLIRFDLSALGKVPGLSAIATEAIIKQLMDSHRIMGEIDGKIPRTFIIIDEAKEVKNSKTLNIILADGRKYGLCCILASQRDSELSKEVIANTSTKIVLMVDQTEVKAVSNRFRFSPNIVGQLQPLEALVRMGTEGIKTNIKPFYERYQE</sequence>
<evidence type="ECO:0000259" key="1">
    <source>
        <dbReference type="SMART" id="SM00382"/>
    </source>
</evidence>
<dbReference type="Pfam" id="PF10412">
    <property type="entry name" value="TrwB_AAD_bind"/>
    <property type="match status" value="1"/>
</dbReference>
<dbReference type="PANTHER" id="PTHR30121:SF6">
    <property type="entry name" value="SLR6007 PROTEIN"/>
    <property type="match status" value="1"/>
</dbReference>
<gene>
    <name evidence="2" type="ORF">NG743_23440</name>
</gene>
<name>A0ABY5LV74_9CYAN</name>